<proteinExistence type="predicted"/>
<dbReference type="AlphaFoldDB" id="A0A401J2J4"/>
<dbReference type="EMBL" id="BBQY01000006">
    <property type="protein sequence ID" value="GBH30859.1"/>
    <property type="molecule type" value="Genomic_DNA"/>
</dbReference>
<reference evidence="1 2" key="1">
    <citation type="submission" date="2014-12" db="EMBL/GenBank/DDBJ databases">
        <title>Whole genome sequencing of Sphingobium xenophagum OW59.</title>
        <authorList>
            <person name="Ohta Y."/>
            <person name="Nishi S."/>
            <person name="Hatada Y."/>
        </authorList>
    </citation>
    <scope>NUCLEOTIDE SEQUENCE [LARGE SCALE GENOMIC DNA]</scope>
    <source>
        <strain evidence="1 2">OW59</strain>
    </source>
</reference>
<accession>A0A401J2J4</accession>
<comment type="caution">
    <text evidence="1">The sequence shown here is derived from an EMBL/GenBank/DDBJ whole genome shotgun (WGS) entry which is preliminary data.</text>
</comment>
<dbReference type="Proteomes" id="UP000290975">
    <property type="component" value="Unassembled WGS sequence"/>
</dbReference>
<evidence type="ECO:0000313" key="2">
    <source>
        <dbReference type="Proteomes" id="UP000290975"/>
    </source>
</evidence>
<sequence>MESTIDLKTLHAKIGELTLVNNFLSGAREGGTIAEHKAMIDRSHALPLGRQARELEISRGRIYYLPKPVSANDLAIMRRIDELHMEFPFAGGRMLRDLLRQEGIAIGRQPVERLHIRRLSGVATPLRHLVNTPFSTDKLVEGPAPGHKNYPYLLRR</sequence>
<protein>
    <submittedName>
        <fullName evidence="1">Transposase</fullName>
    </submittedName>
</protein>
<name>A0A401J2J4_SPHXE</name>
<organism evidence="1 2">
    <name type="scientific">Sphingobium xenophagum</name>
    <dbReference type="NCBI Taxonomy" id="121428"/>
    <lineage>
        <taxon>Bacteria</taxon>
        <taxon>Pseudomonadati</taxon>
        <taxon>Pseudomonadota</taxon>
        <taxon>Alphaproteobacteria</taxon>
        <taxon>Sphingomonadales</taxon>
        <taxon>Sphingomonadaceae</taxon>
        <taxon>Sphingobium</taxon>
    </lineage>
</organism>
<evidence type="ECO:0000313" key="1">
    <source>
        <dbReference type="EMBL" id="GBH30859.1"/>
    </source>
</evidence>
<keyword evidence="2" id="KW-1185">Reference proteome</keyword>
<gene>
    <name evidence="1" type="ORF">MBESOW_P2114</name>
</gene>